<feature type="compositionally biased region" description="Gly residues" evidence="8">
    <location>
        <begin position="88"/>
        <end position="101"/>
    </location>
</feature>
<proteinExistence type="predicted"/>
<evidence type="ECO:0000256" key="4">
    <source>
        <dbReference type="ARBA" id="ARBA00022729"/>
    </source>
</evidence>
<keyword evidence="9" id="KW-1133">Transmembrane helix</keyword>
<dbReference type="InterPro" id="IPR005528">
    <property type="entry name" value="ChpA-H"/>
</dbReference>
<reference evidence="12 13" key="1">
    <citation type="submission" date="2019-03" db="EMBL/GenBank/DDBJ databases">
        <title>Comparative genomic analyses of the sweetpotato soil rot pathogen, Streptomyces ipomoeae.</title>
        <authorList>
            <person name="Ruschel Soares N."/>
            <person name="Badger J.H."/>
            <person name="Huguet-Tapia J.C."/>
            <person name="Clark C.A."/>
            <person name="Pettis G.S."/>
        </authorList>
    </citation>
    <scope>NUCLEOTIDE SEQUENCE [LARGE SCALE GENOMIC DNA]</scope>
    <source>
        <strain evidence="12 13">88-35</strain>
    </source>
</reference>
<feature type="region of interest" description="Disordered" evidence="8">
    <location>
        <begin position="88"/>
        <end position="125"/>
    </location>
</feature>
<dbReference type="GO" id="GO:0007155">
    <property type="term" value="P:cell adhesion"/>
    <property type="evidence" value="ECO:0007669"/>
    <property type="project" value="UniProtKB-KW"/>
</dbReference>
<feature type="compositionally biased region" description="Pro residues" evidence="8">
    <location>
        <begin position="250"/>
        <end position="259"/>
    </location>
</feature>
<dbReference type="EMBL" id="SPAZ01000078">
    <property type="protein sequence ID" value="TQE36799.1"/>
    <property type="molecule type" value="Genomic_DNA"/>
</dbReference>
<dbReference type="InterPro" id="IPR006311">
    <property type="entry name" value="TAT_signal"/>
</dbReference>
<feature type="region of interest" description="Disordered" evidence="8">
    <location>
        <begin position="225"/>
        <end position="297"/>
    </location>
</feature>
<keyword evidence="4 10" id="KW-0732">Signal</keyword>
<dbReference type="Pfam" id="PF03777">
    <property type="entry name" value="ChpA-C"/>
    <property type="match status" value="3"/>
</dbReference>
<evidence type="ECO:0000256" key="9">
    <source>
        <dbReference type="SAM" id="Phobius"/>
    </source>
</evidence>
<feature type="compositionally biased region" description="Gly residues" evidence="8">
    <location>
        <begin position="232"/>
        <end position="246"/>
    </location>
</feature>
<keyword evidence="6 7" id="KW-0034">Amyloid</keyword>
<feature type="compositionally biased region" description="Polar residues" evidence="8">
    <location>
        <begin position="286"/>
        <end position="297"/>
    </location>
</feature>
<keyword evidence="9" id="KW-0472">Membrane</keyword>
<feature type="domain" description="Chaplin" evidence="11">
    <location>
        <begin position="192"/>
        <end position="232"/>
    </location>
</feature>
<protein>
    <submittedName>
        <fullName evidence="12">DUF320 domain-containing protein</fullName>
    </submittedName>
</protein>
<feature type="signal peptide" evidence="10">
    <location>
        <begin position="1"/>
        <end position="28"/>
    </location>
</feature>
<dbReference type="AlphaFoldDB" id="A0AAE9B271"/>
<feature type="transmembrane region" description="Helical" evidence="9">
    <location>
        <begin position="310"/>
        <end position="332"/>
    </location>
</feature>
<dbReference type="PROSITE" id="PS51318">
    <property type="entry name" value="TAT"/>
    <property type="match status" value="1"/>
</dbReference>
<dbReference type="Proteomes" id="UP000318720">
    <property type="component" value="Unassembled WGS sequence"/>
</dbReference>
<evidence type="ECO:0000256" key="6">
    <source>
        <dbReference type="ARBA" id="ARBA00023087"/>
    </source>
</evidence>
<accession>A0AAE9B271</accession>
<evidence type="ECO:0000256" key="7">
    <source>
        <dbReference type="PROSITE-ProRule" id="PRU01232"/>
    </source>
</evidence>
<comment type="subcellular location">
    <subcellularLocation>
        <location evidence="1">Secreted</location>
        <location evidence="1">Cell wall</location>
    </subcellularLocation>
</comment>
<feature type="domain" description="Chaplin" evidence="11">
    <location>
        <begin position="39"/>
        <end position="79"/>
    </location>
</feature>
<feature type="region of interest" description="Disordered" evidence="8">
    <location>
        <begin position="165"/>
        <end position="202"/>
    </location>
</feature>
<organism evidence="12 13">
    <name type="scientific">Streptomyces ipomoeae</name>
    <dbReference type="NCBI Taxonomy" id="103232"/>
    <lineage>
        <taxon>Bacteria</taxon>
        <taxon>Bacillati</taxon>
        <taxon>Actinomycetota</taxon>
        <taxon>Actinomycetes</taxon>
        <taxon>Kitasatosporales</taxon>
        <taxon>Streptomycetaceae</taxon>
        <taxon>Streptomyces</taxon>
    </lineage>
</organism>
<keyword evidence="2" id="KW-0134">Cell wall</keyword>
<evidence type="ECO:0000256" key="2">
    <source>
        <dbReference type="ARBA" id="ARBA00022512"/>
    </source>
</evidence>
<keyword evidence="3" id="KW-0964">Secreted</keyword>
<evidence type="ECO:0000256" key="1">
    <source>
        <dbReference type="ARBA" id="ARBA00004191"/>
    </source>
</evidence>
<dbReference type="RefSeq" id="WP_009341634.1">
    <property type="nucleotide sequence ID" value="NZ_JARAVC010000166.1"/>
</dbReference>
<evidence type="ECO:0000313" key="13">
    <source>
        <dbReference type="Proteomes" id="UP000318720"/>
    </source>
</evidence>
<sequence>MRQVTRKSLMTMAAASGVLAAAGGYAHADAGAQGSATNSPGVLSGNNVQAPVNAPVNVCGNTVNVIGLLNPAAGNKCSNGGGGGHHDGGYGGGGHHGGGHGSSYDGAQAHGHASDSPGVLSGNNVQAPVNAPVNVCGNSVNVIGVGNTAMGNDCSNGGGGGHDGGYGGGGHHDGGHGSSHGGSQADGYTSDSPGVGSGNNVQAPVDAPVNVCGNTVSAVGIGNGTTGDDCGNSGGGGAHETPGGGRENPPGEPGQPAPQHPEKPGQPGEPGNPGQPGKPGEEVSGGDTNTPGTQTVTQPDTVATLAETGAGLPLGLALPVGAGALIGGALIYRKARAAAL</sequence>
<evidence type="ECO:0000256" key="10">
    <source>
        <dbReference type="SAM" id="SignalP"/>
    </source>
</evidence>
<feature type="domain" description="Chaplin" evidence="11">
    <location>
        <begin position="116"/>
        <end position="156"/>
    </location>
</feature>
<evidence type="ECO:0000313" key="12">
    <source>
        <dbReference type="EMBL" id="TQE36799.1"/>
    </source>
</evidence>
<name>A0AAE9B271_9ACTN</name>
<evidence type="ECO:0000256" key="8">
    <source>
        <dbReference type="SAM" id="MobiDB-lite"/>
    </source>
</evidence>
<evidence type="ECO:0000256" key="3">
    <source>
        <dbReference type="ARBA" id="ARBA00022525"/>
    </source>
</evidence>
<gene>
    <name evidence="12" type="ORF">Sipo8835_09765</name>
</gene>
<evidence type="ECO:0000259" key="11">
    <source>
        <dbReference type="PROSITE" id="PS51884"/>
    </source>
</evidence>
<feature type="chain" id="PRO_5042285395" evidence="10">
    <location>
        <begin position="29"/>
        <end position="340"/>
    </location>
</feature>
<keyword evidence="5" id="KW-0130">Cell adhesion</keyword>
<dbReference type="PROSITE" id="PS51884">
    <property type="entry name" value="CHAPLIN"/>
    <property type="match status" value="3"/>
</dbReference>
<comment type="caution">
    <text evidence="12">The sequence shown here is derived from an EMBL/GenBank/DDBJ whole genome shotgun (WGS) entry which is preliminary data.</text>
</comment>
<feature type="compositionally biased region" description="Polar residues" evidence="8">
    <location>
        <begin position="186"/>
        <end position="202"/>
    </location>
</feature>
<evidence type="ECO:0000256" key="5">
    <source>
        <dbReference type="ARBA" id="ARBA00022889"/>
    </source>
</evidence>
<keyword evidence="9" id="KW-0812">Transmembrane</keyword>